<dbReference type="PANTHER" id="PTHR11638:SF18">
    <property type="entry name" value="HEAT SHOCK PROTEIN 104"/>
    <property type="match status" value="1"/>
</dbReference>
<keyword evidence="4 11" id="KW-0547">Nucleotide-binding</keyword>
<dbReference type="Pfam" id="PF00004">
    <property type="entry name" value="AAA"/>
    <property type="match status" value="1"/>
</dbReference>
<dbReference type="PROSITE" id="PS51903">
    <property type="entry name" value="CLP_R"/>
    <property type="match status" value="1"/>
</dbReference>
<dbReference type="Proteomes" id="UP000663903">
    <property type="component" value="Chromosome"/>
</dbReference>
<feature type="domain" description="Clp R" evidence="13">
    <location>
        <begin position="3"/>
        <end position="144"/>
    </location>
</feature>
<comment type="subunit">
    <text evidence="9">Homohexamer. The oligomerization is ATP-dependent.</text>
</comment>
<evidence type="ECO:0000313" key="15">
    <source>
        <dbReference type="Proteomes" id="UP000663903"/>
    </source>
</evidence>
<dbReference type="GO" id="GO:0016887">
    <property type="term" value="F:ATP hydrolysis activity"/>
    <property type="evidence" value="ECO:0007669"/>
    <property type="project" value="InterPro"/>
</dbReference>
<dbReference type="CDD" id="cd19499">
    <property type="entry name" value="RecA-like_ClpB_Hsp104-like"/>
    <property type="match status" value="1"/>
</dbReference>
<dbReference type="Pfam" id="PF10431">
    <property type="entry name" value="ClpB_D2-small"/>
    <property type="match status" value="1"/>
</dbReference>
<keyword evidence="3 10" id="KW-0677">Repeat</keyword>
<dbReference type="InterPro" id="IPR004176">
    <property type="entry name" value="Clp_R_N"/>
</dbReference>
<name>A0A975H1Q0_9BURK</name>
<dbReference type="SMART" id="SM00382">
    <property type="entry name" value="AAA"/>
    <property type="match status" value="2"/>
</dbReference>
<dbReference type="GO" id="GO:0042026">
    <property type="term" value="P:protein refolding"/>
    <property type="evidence" value="ECO:0007669"/>
    <property type="project" value="UniProtKB-UniRule"/>
</dbReference>
<dbReference type="InterPro" id="IPR036628">
    <property type="entry name" value="Clp_N_dom_sf"/>
</dbReference>
<dbReference type="CDD" id="cd00009">
    <property type="entry name" value="AAA"/>
    <property type="match status" value="1"/>
</dbReference>
<evidence type="ECO:0000256" key="4">
    <source>
        <dbReference type="ARBA" id="ARBA00022741"/>
    </source>
</evidence>
<dbReference type="GO" id="GO:0005524">
    <property type="term" value="F:ATP binding"/>
    <property type="evidence" value="ECO:0007669"/>
    <property type="project" value="UniProtKB-UniRule"/>
</dbReference>
<evidence type="ECO:0000256" key="12">
    <source>
        <dbReference type="RuleBase" id="RU362034"/>
    </source>
</evidence>
<keyword evidence="7 11" id="KW-0143">Chaperone</keyword>
<evidence type="ECO:0000256" key="7">
    <source>
        <dbReference type="ARBA" id="ARBA00023186"/>
    </source>
</evidence>
<evidence type="ECO:0000256" key="5">
    <source>
        <dbReference type="ARBA" id="ARBA00022840"/>
    </source>
</evidence>
<organism evidence="14 15">
    <name type="scientific">Ottowia testudinis</name>
    <dbReference type="NCBI Taxonomy" id="2816950"/>
    <lineage>
        <taxon>Bacteria</taxon>
        <taxon>Pseudomonadati</taxon>
        <taxon>Pseudomonadota</taxon>
        <taxon>Betaproteobacteria</taxon>
        <taxon>Burkholderiales</taxon>
        <taxon>Comamonadaceae</taxon>
        <taxon>Ottowia</taxon>
    </lineage>
</organism>
<dbReference type="RefSeq" id="WP_208007391.1">
    <property type="nucleotide sequence ID" value="NZ_CP071796.1"/>
</dbReference>
<dbReference type="FunFam" id="3.40.50.300:FF:000025">
    <property type="entry name" value="ATP-dependent Clp protease subunit"/>
    <property type="match status" value="1"/>
</dbReference>
<evidence type="ECO:0000256" key="11">
    <source>
        <dbReference type="RuleBase" id="RU004432"/>
    </source>
</evidence>
<evidence type="ECO:0000256" key="3">
    <source>
        <dbReference type="ARBA" id="ARBA00022737"/>
    </source>
</evidence>
<dbReference type="PROSITE" id="PS00871">
    <property type="entry name" value="CLPAB_2"/>
    <property type="match status" value="1"/>
</dbReference>
<evidence type="ECO:0000256" key="6">
    <source>
        <dbReference type="ARBA" id="ARBA00023054"/>
    </source>
</evidence>
<evidence type="ECO:0000259" key="13">
    <source>
        <dbReference type="PROSITE" id="PS51903"/>
    </source>
</evidence>
<dbReference type="Gene3D" id="3.40.50.300">
    <property type="entry name" value="P-loop containing nucleotide triphosphate hydrolases"/>
    <property type="match status" value="3"/>
</dbReference>
<dbReference type="Gene3D" id="1.10.1780.10">
    <property type="entry name" value="Clp, N-terminal domain"/>
    <property type="match status" value="1"/>
</dbReference>
<keyword evidence="15" id="KW-1185">Reference proteome</keyword>
<comment type="subcellular location">
    <subcellularLocation>
        <location evidence="12">Cytoplasm</location>
    </subcellularLocation>
</comment>
<evidence type="ECO:0000256" key="9">
    <source>
        <dbReference type="ARBA" id="ARBA00026057"/>
    </source>
</evidence>
<evidence type="ECO:0000256" key="2">
    <source>
        <dbReference type="ARBA" id="ARBA00017574"/>
    </source>
</evidence>
<dbReference type="SUPFAM" id="SSF52540">
    <property type="entry name" value="P-loop containing nucleoside triphosphate hydrolases"/>
    <property type="match status" value="2"/>
</dbReference>
<gene>
    <name evidence="12 14" type="primary">clpB</name>
    <name evidence="14" type="ORF">J1M35_12630</name>
</gene>
<dbReference type="PANTHER" id="PTHR11638">
    <property type="entry name" value="ATP-DEPENDENT CLP PROTEASE"/>
    <property type="match status" value="1"/>
</dbReference>
<keyword evidence="6 12" id="KW-0175">Coiled coil</keyword>
<keyword evidence="12" id="KW-0963">Cytoplasm</keyword>
<dbReference type="NCBIfam" id="TIGR03346">
    <property type="entry name" value="chaperone_ClpB"/>
    <property type="match status" value="1"/>
</dbReference>
<evidence type="ECO:0000256" key="10">
    <source>
        <dbReference type="PROSITE-ProRule" id="PRU01251"/>
    </source>
</evidence>
<protein>
    <recommendedName>
        <fullName evidence="2 12">Chaperone protein ClpB</fullName>
    </recommendedName>
</protein>
<dbReference type="Gene3D" id="1.10.8.60">
    <property type="match status" value="1"/>
</dbReference>
<comment type="similarity">
    <text evidence="1 11">Belongs to the ClpA/ClpB family.</text>
</comment>
<evidence type="ECO:0000256" key="8">
    <source>
        <dbReference type="ARBA" id="ARBA00025613"/>
    </source>
</evidence>
<dbReference type="Pfam" id="PF17871">
    <property type="entry name" value="AAA_lid_9"/>
    <property type="match status" value="1"/>
</dbReference>
<comment type="subunit">
    <text evidence="12">Homohexamer; The oligomerization is ATP-dependent.</text>
</comment>
<dbReference type="InterPro" id="IPR003593">
    <property type="entry name" value="AAA+_ATPase"/>
</dbReference>
<dbReference type="EMBL" id="CP071796">
    <property type="protein sequence ID" value="QTD43984.1"/>
    <property type="molecule type" value="Genomic_DNA"/>
</dbReference>
<dbReference type="AlphaFoldDB" id="A0A975H1Q0"/>
<keyword evidence="5 11" id="KW-0067">ATP-binding</keyword>
<dbReference type="PRINTS" id="PR00300">
    <property type="entry name" value="CLPPROTEASEA"/>
</dbReference>
<dbReference type="InterPro" id="IPR017730">
    <property type="entry name" value="Chaperonin_ClpB"/>
</dbReference>
<dbReference type="KEGG" id="otd:J1M35_12630"/>
<dbReference type="GO" id="GO:0005737">
    <property type="term" value="C:cytoplasm"/>
    <property type="evidence" value="ECO:0007669"/>
    <property type="project" value="UniProtKB-SubCell"/>
</dbReference>
<dbReference type="InterPro" id="IPR028299">
    <property type="entry name" value="ClpA/B_CS2"/>
</dbReference>
<dbReference type="InterPro" id="IPR003959">
    <property type="entry name" value="ATPase_AAA_core"/>
</dbReference>
<dbReference type="GO" id="GO:0034605">
    <property type="term" value="P:cellular response to heat"/>
    <property type="evidence" value="ECO:0007669"/>
    <property type="project" value="TreeGrafter"/>
</dbReference>
<dbReference type="Pfam" id="PF02861">
    <property type="entry name" value="Clp_N"/>
    <property type="match status" value="1"/>
</dbReference>
<dbReference type="PROSITE" id="PS00870">
    <property type="entry name" value="CLPAB_1"/>
    <property type="match status" value="1"/>
</dbReference>
<dbReference type="InterPro" id="IPR018368">
    <property type="entry name" value="ClpA/B_CS1"/>
</dbReference>
<keyword evidence="12" id="KW-0346">Stress response</keyword>
<proteinExistence type="inferred from homology"/>
<dbReference type="InterPro" id="IPR050130">
    <property type="entry name" value="ClpA_ClpB"/>
</dbReference>
<dbReference type="InterPro" id="IPR041546">
    <property type="entry name" value="ClpA/ClpB_AAA_lid"/>
</dbReference>
<dbReference type="Pfam" id="PF07724">
    <property type="entry name" value="AAA_2"/>
    <property type="match status" value="1"/>
</dbReference>
<dbReference type="SMART" id="SM01086">
    <property type="entry name" value="ClpB_D2-small"/>
    <property type="match status" value="1"/>
</dbReference>
<dbReference type="InterPro" id="IPR027417">
    <property type="entry name" value="P-loop_NTPase"/>
</dbReference>
<feature type="coiled-coil region" evidence="12">
    <location>
        <begin position="410"/>
        <end position="490"/>
    </location>
</feature>
<dbReference type="InterPro" id="IPR019489">
    <property type="entry name" value="Clp_ATPase_C"/>
</dbReference>
<reference evidence="14" key="1">
    <citation type="submission" date="2021-03" db="EMBL/GenBank/DDBJ databases">
        <title>Ottowia sp. 27C isolated from the cloaca of a Giant Asian pond turtle (Heosemys grandis).</title>
        <authorList>
            <person name="Spergser J."/>
            <person name="Busse H.-J."/>
        </authorList>
    </citation>
    <scope>NUCLEOTIDE SEQUENCE</scope>
    <source>
        <strain evidence="14">27C</strain>
    </source>
</reference>
<dbReference type="FunFam" id="3.40.50.300:FF:000120">
    <property type="entry name" value="ATP-dependent chaperone ClpB"/>
    <property type="match status" value="1"/>
</dbReference>
<dbReference type="SUPFAM" id="SSF81923">
    <property type="entry name" value="Double Clp-N motif"/>
    <property type="match status" value="1"/>
</dbReference>
<evidence type="ECO:0000313" key="14">
    <source>
        <dbReference type="EMBL" id="QTD43984.1"/>
    </source>
</evidence>
<comment type="function">
    <text evidence="8">Part of a stress-induced multi-chaperone system, it is involved in the recovery of the cell from heat-induced damage, in cooperation with DnaK, DnaJ and GrpE. Acts before DnaK, in the processing of protein aggregates. Protein binding stimulates the ATPase activity; ATP hydrolysis unfolds the denatured protein aggregates, which probably helps expose new hydrophobic binding sites on the surface of ClpB-bound aggregates, contributing to the solubilization and refolding of denatured protein aggregates by DnaK.</text>
</comment>
<accession>A0A975H1Q0</accession>
<dbReference type="InterPro" id="IPR001270">
    <property type="entry name" value="ClpA/B"/>
</dbReference>
<dbReference type="FunFam" id="3.40.50.300:FF:000010">
    <property type="entry name" value="Chaperone clpB 1, putative"/>
    <property type="match status" value="1"/>
</dbReference>
<evidence type="ECO:0000256" key="1">
    <source>
        <dbReference type="ARBA" id="ARBA00008675"/>
    </source>
</evidence>
<sequence length="865" mass="95418">MRLDKLTTKFQEALGDAQSLALGNDNAYIEPVHLLAAMLRQEEGPKALLARAGVNTARLSQEAEAAIKRLPSVQGQEQVTVGPDLTRLLQATEKEAIKRGDQFIAAELFLLALAEAKGEAGRIAKEAGLSRSALEAAIDAVRGGQTMDSAEGESQREALKKYTLDLTERARIGKLDPVIGRDDEIRRAIQVLQRRSKNNPVLIGEPGVGKTAIVEGLAQRIVAGEVPDTLKDKQVLSLDMAGLLAGAKYRGEFEERLKAVLKEVAHEEGRIILFIDELHTMVGAGKAEGAIDAGNMLKPALARGELHCIGATTLDEYRKYIEKDAALERRFQKVLVGEPSVEDTIAILRGLQEKYEVHHGVDITDPAIVAAAELSARYITDRFLPDKAIDLIDEAAAKIKIEIDSKPEVMDRLDRRMIQLKIEREAVKREKDEASQKRLALIEEDLVKLEKEYADLDEIWKAEKANAQGGEQLRKEIDHIKFQIQEATRKGDFNQVAELQYGKLPALEKQLKEAQASEGKRDKAAPQLLRTQVGAEEIAEVVSRATGIPVSKMMEGEREKLLHMESALHKRVVGQNEAIDAVANAIRRSRSGLSDPNRPLGSFLFLGPTGVGKTELTKALAGFLFDSEEHLIRIDMSEFMEKHSVARLIGAPPGYVGYDEGGYLTEAVRRKPYSVVLFDEIEKAHPDVFNVLLQVLDDGRLTDGQGRTVDFKNTVLIMTSNIGSPMIQSMAGQPYEEVKDAVFGELKNHFRPEFLNRIDEIVVFHGLDAQQIGAIAKIQLRTLTERLARMDLTLQVSDQAVDELAKVGFDPVFGARPLKRAIQQRIENPLSKALLEGKFPPKSRIDVSVDPIKAPGVFEFSGHAA</sequence>